<protein>
    <submittedName>
        <fullName evidence="1">Uncharacterized protein</fullName>
    </submittedName>
</protein>
<evidence type="ECO:0000313" key="2">
    <source>
        <dbReference type="Proteomes" id="UP000189426"/>
    </source>
</evidence>
<dbReference type="STRING" id="1908257.BKK47_02655"/>
<sequence length="85" mass="10324">MRKEYTDPDIYKRNLDRHMNSENIKRSEYLMMWMYQLLTAETKFGTREAVLYRVQKRFTGDVSFDEAVEKMDKLISEAETEELMQ</sequence>
<name>A0A1V3IJ43_9PAST</name>
<keyword evidence="2" id="KW-1185">Reference proteome</keyword>
<comment type="caution">
    <text evidence="1">The sequence shown here is derived from an EMBL/GenBank/DDBJ whole genome shotgun (WGS) entry which is preliminary data.</text>
</comment>
<gene>
    <name evidence="1" type="ORF">BKK47_02655</name>
</gene>
<evidence type="ECO:0000313" key="1">
    <source>
        <dbReference type="EMBL" id="OOF40948.1"/>
    </source>
</evidence>
<reference evidence="1 2" key="1">
    <citation type="submission" date="2016-10" db="EMBL/GenBank/DDBJ databases">
        <title>Rodentibacter gen. nov. and new species.</title>
        <authorList>
            <person name="Christensen H."/>
        </authorList>
    </citation>
    <scope>NUCLEOTIDE SEQUENCE [LARGE SCALE GENOMIC DNA]</scope>
    <source>
        <strain evidence="1 2">Ppn418</strain>
    </source>
</reference>
<accession>A0A1V3IJ43</accession>
<dbReference type="Proteomes" id="UP000189426">
    <property type="component" value="Unassembled WGS sequence"/>
</dbReference>
<dbReference type="AlphaFoldDB" id="A0A1V3IJ43"/>
<proteinExistence type="predicted"/>
<dbReference type="EMBL" id="MLHG01000015">
    <property type="protein sequence ID" value="OOF40948.1"/>
    <property type="molecule type" value="Genomic_DNA"/>
</dbReference>
<organism evidence="1 2">
    <name type="scientific">Rodentibacter mrazii</name>
    <dbReference type="NCBI Taxonomy" id="1908257"/>
    <lineage>
        <taxon>Bacteria</taxon>
        <taxon>Pseudomonadati</taxon>
        <taxon>Pseudomonadota</taxon>
        <taxon>Gammaproteobacteria</taxon>
        <taxon>Pasteurellales</taxon>
        <taxon>Pasteurellaceae</taxon>
        <taxon>Rodentibacter</taxon>
    </lineage>
</organism>